<gene>
    <name evidence="4" type="ORF">UFOPK2399_01228</name>
</gene>
<dbReference type="GO" id="GO:0016747">
    <property type="term" value="F:acyltransferase activity, transferring groups other than amino-acyl groups"/>
    <property type="evidence" value="ECO:0007669"/>
    <property type="project" value="InterPro"/>
</dbReference>
<dbReference type="InterPro" id="IPR000182">
    <property type="entry name" value="GNAT_dom"/>
</dbReference>
<protein>
    <submittedName>
        <fullName evidence="4">Unannotated protein</fullName>
    </submittedName>
</protein>
<accession>A0A6J6PQA2</accession>
<dbReference type="EMBL" id="CAEZXP010000003">
    <property type="protein sequence ID" value="CAB4699055.1"/>
    <property type="molecule type" value="Genomic_DNA"/>
</dbReference>
<evidence type="ECO:0000313" key="4">
    <source>
        <dbReference type="EMBL" id="CAB4699055.1"/>
    </source>
</evidence>
<name>A0A6J6PQA2_9ZZZZ</name>
<organism evidence="4">
    <name type="scientific">freshwater metagenome</name>
    <dbReference type="NCBI Taxonomy" id="449393"/>
    <lineage>
        <taxon>unclassified sequences</taxon>
        <taxon>metagenomes</taxon>
        <taxon>ecological metagenomes</taxon>
    </lineage>
</organism>
<proteinExistence type="predicted"/>
<dbReference type="PROSITE" id="PS51186">
    <property type="entry name" value="GNAT"/>
    <property type="match status" value="1"/>
</dbReference>
<dbReference type="CDD" id="cd04301">
    <property type="entry name" value="NAT_SF"/>
    <property type="match status" value="1"/>
</dbReference>
<keyword evidence="1" id="KW-0808">Transferase</keyword>
<sequence>MQVRFAEPRDADEIERVRVRGWQAAYRHVFPPEKLDAIPLDGSRWHERLLNPEPGFEVLVTVDADKVVAFASLYAFEDEPETALIGAFYVDPSHWGAGIGGGLLREAEARLSERYTDAVLWVLDENDRARRFYEREGWAPDGATESNERLGVTALELRYRKRLSSSRSRG</sequence>
<evidence type="ECO:0000256" key="2">
    <source>
        <dbReference type="ARBA" id="ARBA00023315"/>
    </source>
</evidence>
<keyword evidence="2" id="KW-0012">Acyltransferase</keyword>
<dbReference type="Pfam" id="PF00583">
    <property type="entry name" value="Acetyltransf_1"/>
    <property type="match status" value="1"/>
</dbReference>
<dbReference type="InterPro" id="IPR016181">
    <property type="entry name" value="Acyl_CoA_acyltransferase"/>
</dbReference>
<dbReference type="SUPFAM" id="SSF55729">
    <property type="entry name" value="Acyl-CoA N-acyltransferases (Nat)"/>
    <property type="match status" value="1"/>
</dbReference>
<dbReference type="InterPro" id="IPR050832">
    <property type="entry name" value="Bact_Acetyltransf"/>
</dbReference>
<evidence type="ECO:0000256" key="1">
    <source>
        <dbReference type="ARBA" id="ARBA00022679"/>
    </source>
</evidence>
<reference evidence="4" key="1">
    <citation type="submission" date="2020-05" db="EMBL/GenBank/DDBJ databases">
        <authorList>
            <person name="Chiriac C."/>
            <person name="Salcher M."/>
            <person name="Ghai R."/>
            <person name="Kavagutti S V."/>
        </authorList>
    </citation>
    <scope>NUCLEOTIDE SEQUENCE</scope>
</reference>
<evidence type="ECO:0000259" key="3">
    <source>
        <dbReference type="PROSITE" id="PS51186"/>
    </source>
</evidence>
<dbReference type="AlphaFoldDB" id="A0A6J6PQA2"/>
<dbReference type="PANTHER" id="PTHR43877">
    <property type="entry name" value="AMINOALKYLPHOSPHONATE N-ACETYLTRANSFERASE-RELATED-RELATED"/>
    <property type="match status" value="1"/>
</dbReference>
<dbReference type="Gene3D" id="3.40.630.30">
    <property type="match status" value="1"/>
</dbReference>
<feature type="domain" description="N-acetyltransferase" evidence="3">
    <location>
        <begin position="1"/>
        <end position="164"/>
    </location>
</feature>